<sequence length="403" mass="42406">MTGFAPIVELAASIAVDVLAPNARAVDRAGAYPAHNLRALHDAGLMAVFLPRELGGHAVTVQTYGAIAAALAEECASTAMIWAMHGQQVITLLEHGGATHRQWLERAGRQGFTIGSVTTDTRGGADLFATGDALVPEGGRLRVTRTAPVVTGGARSGCYLVSMRAHPDAALSDSRLVLVDPADGLIEEKGSWDALGMRGTHSVPMRIDAVVDHDRVLSAAFSRIAAETLVPVGHVGWASVWLGAMRGAAERVRAAIRGRRLKAGGATSDLLLSRLAEVRLSIDLVSAMIRSVAQDADEALDRRRAGVPAEPLDPVRVNNLKLAGSRLALKTANLLVEIGGMRDGYLCTSDLALERTLRDVRSASLMFHNDRLLQANGRLVLIGSAGLVGLSDTAPRNAQVGSS</sequence>
<organism evidence="2 3">
    <name type="scientific">Micromonospora parastrephiae</name>
    <dbReference type="NCBI Taxonomy" id="2806101"/>
    <lineage>
        <taxon>Bacteria</taxon>
        <taxon>Bacillati</taxon>
        <taxon>Actinomycetota</taxon>
        <taxon>Actinomycetes</taxon>
        <taxon>Micromonosporales</taxon>
        <taxon>Micromonosporaceae</taxon>
        <taxon>Micromonospora</taxon>
    </lineage>
</organism>
<dbReference type="InterPro" id="IPR013786">
    <property type="entry name" value="AcylCoA_DH/ox_N"/>
</dbReference>
<dbReference type="InterPro" id="IPR009100">
    <property type="entry name" value="AcylCoA_DH/oxidase_NM_dom_sf"/>
</dbReference>
<protein>
    <submittedName>
        <fullName evidence="2">Acyl-CoA/acyl-ACP dehydrogenase</fullName>
    </submittedName>
</protein>
<name>A0ABS1XN30_9ACTN</name>
<dbReference type="Gene3D" id="1.20.140.10">
    <property type="entry name" value="Butyryl-CoA Dehydrogenase, subunit A, domain 3"/>
    <property type="match status" value="1"/>
</dbReference>
<keyword evidence="3" id="KW-1185">Reference proteome</keyword>
<dbReference type="Pfam" id="PF02771">
    <property type="entry name" value="Acyl-CoA_dh_N"/>
    <property type="match status" value="1"/>
</dbReference>
<dbReference type="SUPFAM" id="SSF47203">
    <property type="entry name" value="Acyl-CoA dehydrogenase C-terminal domain-like"/>
    <property type="match status" value="1"/>
</dbReference>
<dbReference type="InterPro" id="IPR037069">
    <property type="entry name" value="AcylCoA_DH/ox_N_sf"/>
</dbReference>
<reference evidence="2 3" key="1">
    <citation type="submission" date="2021-01" db="EMBL/GenBank/DDBJ databases">
        <title>Draft genome sequence of Micromonospora sp. strain STR1_7.</title>
        <authorList>
            <person name="Karlyshev A."/>
            <person name="Jawad R."/>
        </authorList>
    </citation>
    <scope>NUCLEOTIDE SEQUENCE [LARGE SCALE GENOMIC DNA]</scope>
    <source>
        <strain evidence="2 3">STR1-7</strain>
    </source>
</reference>
<proteinExistence type="predicted"/>
<dbReference type="InterPro" id="IPR036250">
    <property type="entry name" value="AcylCo_DH-like_C"/>
</dbReference>
<dbReference type="InterPro" id="IPR046373">
    <property type="entry name" value="Acyl-CoA_Oxase/DH_mid-dom_sf"/>
</dbReference>
<dbReference type="EMBL" id="JAEVHM010000003">
    <property type="protein sequence ID" value="MBM0230675.1"/>
    <property type="molecule type" value="Genomic_DNA"/>
</dbReference>
<dbReference type="Gene3D" id="1.10.540.10">
    <property type="entry name" value="Acyl-CoA dehydrogenase/oxidase, N-terminal domain"/>
    <property type="match status" value="1"/>
</dbReference>
<evidence type="ECO:0000313" key="3">
    <source>
        <dbReference type="Proteomes" id="UP000601027"/>
    </source>
</evidence>
<dbReference type="Proteomes" id="UP000601027">
    <property type="component" value="Unassembled WGS sequence"/>
</dbReference>
<dbReference type="PANTHER" id="PTHR43884:SF12">
    <property type="entry name" value="ISOVALERYL-COA DEHYDROGENASE, MITOCHONDRIAL-RELATED"/>
    <property type="match status" value="1"/>
</dbReference>
<evidence type="ECO:0000313" key="2">
    <source>
        <dbReference type="EMBL" id="MBM0230675.1"/>
    </source>
</evidence>
<dbReference type="RefSeq" id="WP_203173162.1">
    <property type="nucleotide sequence ID" value="NZ_JAEVHM010000003.1"/>
</dbReference>
<dbReference type="PIRSF" id="PIRSF016578">
    <property type="entry name" value="HsaA"/>
    <property type="match status" value="1"/>
</dbReference>
<accession>A0ABS1XN30</accession>
<dbReference type="Gene3D" id="2.40.110.10">
    <property type="entry name" value="Butyryl-CoA Dehydrogenase, subunit A, domain 2"/>
    <property type="match status" value="1"/>
</dbReference>
<comment type="caution">
    <text evidence="2">The sequence shown here is derived from an EMBL/GenBank/DDBJ whole genome shotgun (WGS) entry which is preliminary data.</text>
</comment>
<dbReference type="PANTHER" id="PTHR43884">
    <property type="entry name" value="ACYL-COA DEHYDROGENASE"/>
    <property type="match status" value="1"/>
</dbReference>
<gene>
    <name evidence="2" type="ORF">JNW91_01550</name>
</gene>
<feature type="domain" description="Acyl-CoA dehydrogenase/oxidase N-terminal" evidence="1">
    <location>
        <begin position="9"/>
        <end position="104"/>
    </location>
</feature>
<dbReference type="SUPFAM" id="SSF56645">
    <property type="entry name" value="Acyl-CoA dehydrogenase NM domain-like"/>
    <property type="match status" value="1"/>
</dbReference>
<evidence type="ECO:0000259" key="1">
    <source>
        <dbReference type="Pfam" id="PF02771"/>
    </source>
</evidence>